<dbReference type="PANTHER" id="PTHR43128:SF16">
    <property type="entry name" value="L-LACTATE DEHYDROGENASE"/>
    <property type="match status" value="1"/>
</dbReference>
<evidence type="ECO:0000256" key="3">
    <source>
        <dbReference type="ARBA" id="ARBA00023027"/>
    </source>
</evidence>
<evidence type="ECO:0000313" key="10">
    <source>
        <dbReference type="Proteomes" id="UP000050863"/>
    </source>
</evidence>
<accession>A0A0R3LHP9</accession>
<evidence type="ECO:0000313" key="9">
    <source>
        <dbReference type="EMBL" id="KRR07304.1"/>
    </source>
</evidence>
<dbReference type="PANTHER" id="PTHR43128">
    <property type="entry name" value="L-2-HYDROXYCARBOXYLATE DEHYDROGENASE (NAD(P)(+))"/>
    <property type="match status" value="1"/>
</dbReference>
<dbReference type="Pfam" id="PF00056">
    <property type="entry name" value="Ldh_1_N"/>
    <property type="match status" value="1"/>
</dbReference>
<evidence type="ECO:0000259" key="7">
    <source>
        <dbReference type="Pfam" id="PF00056"/>
    </source>
</evidence>
<proteinExistence type="inferred from homology"/>
<evidence type="ECO:0000256" key="5">
    <source>
        <dbReference type="PIRSR" id="PIRSR000102-3"/>
    </source>
</evidence>
<evidence type="ECO:0000256" key="1">
    <source>
        <dbReference type="ARBA" id="ARBA00003966"/>
    </source>
</evidence>
<dbReference type="EMBL" id="LLXZ01000102">
    <property type="protein sequence ID" value="KRR07304.1"/>
    <property type="molecule type" value="Genomic_DNA"/>
</dbReference>
<keyword evidence="2 6" id="KW-0560">Oxidoreductase</keyword>
<dbReference type="OrthoDB" id="9802969at2"/>
<dbReference type="Gene3D" id="3.90.110.10">
    <property type="entry name" value="Lactate dehydrogenase/glycoside hydrolase, family 4, C-terminal"/>
    <property type="match status" value="1"/>
</dbReference>
<feature type="binding site" evidence="5">
    <location>
        <position position="100"/>
    </location>
    <ligand>
        <name>NAD(+)</name>
        <dbReference type="ChEBI" id="CHEBI:57540"/>
    </ligand>
</feature>
<dbReference type="RefSeq" id="WP_057836320.1">
    <property type="nucleotide sequence ID" value="NZ_LLXZ01000102.1"/>
</dbReference>
<keyword evidence="10" id="KW-1185">Reference proteome</keyword>
<comment type="caution">
    <text evidence="9">The sequence shown here is derived from an EMBL/GenBank/DDBJ whole genome shotgun (WGS) entry which is preliminary data.</text>
</comment>
<dbReference type="SUPFAM" id="SSF51735">
    <property type="entry name" value="NAD(P)-binding Rossmann-fold domains"/>
    <property type="match status" value="1"/>
</dbReference>
<protein>
    <submittedName>
        <fullName evidence="9">Lactate dehydrogenase</fullName>
    </submittedName>
</protein>
<feature type="active site" description="Proton acceptor" evidence="4">
    <location>
        <position position="178"/>
    </location>
</feature>
<dbReference type="AlphaFoldDB" id="A0A0R3LHP9"/>
<dbReference type="InterPro" id="IPR001557">
    <property type="entry name" value="L-lactate/malate_DH"/>
</dbReference>
<dbReference type="InterPro" id="IPR001236">
    <property type="entry name" value="Lactate/malate_DH_N"/>
</dbReference>
<dbReference type="GO" id="GO:0006089">
    <property type="term" value="P:lactate metabolic process"/>
    <property type="evidence" value="ECO:0007669"/>
    <property type="project" value="TreeGrafter"/>
</dbReference>
<evidence type="ECO:0000256" key="2">
    <source>
        <dbReference type="ARBA" id="ARBA00023002"/>
    </source>
</evidence>
<dbReference type="Proteomes" id="UP000050863">
    <property type="component" value="Unassembled WGS sequence"/>
</dbReference>
<comment type="function">
    <text evidence="1">Catalyzes the reversible oxidation of malate to oxaloacetate.</text>
</comment>
<keyword evidence="3 5" id="KW-0520">NAD</keyword>
<name>A0A0R3LHP9_9BRAD</name>
<dbReference type="Gene3D" id="3.40.50.720">
    <property type="entry name" value="NAD(P)-binding Rossmann-like Domain"/>
    <property type="match status" value="1"/>
</dbReference>
<sequence length="309" mass="33477">MKVGIVGAGRVGCSCALAMVVRGSARTIVILDRTSKRAKAVATDLRYGAPLCPKTTIVDGDFEELVDAELVMITAGINEKAGGATERDDPQGRLRLLDRNAEIYQEIVPRIVHAAPRAVILVVTDPPDPLADIARASASHDRVLSTGTFLDSLRFRVHLAAHFDIDANQVEAQVIGEHGISQVFLWSTARIAGVPVGEIVGIRGRVPHCLRRRVEADVRYANISIIEGNDASQFGIGIVAARIAEIVLRDERAVIPIGSYNDRFRVTLSLPSVVGREGVLRVFEPEMSAEEQRALELGAAKLRKSLGRR</sequence>
<feature type="domain" description="Lactate/malate dehydrogenase C-terminal" evidence="8">
    <location>
        <begin position="148"/>
        <end position="306"/>
    </location>
</feature>
<dbReference type="PRINTS" id="PR00086">
    <property type="entry name" value="LLDHDRGNASE"/>
</dbReference>
<evidence type="ECO:0000259" key="8">
    <source>
        <dbReference type="Pfam" id="PF02866"/>
    </source>
</evidence>
<dbReference type="InterPro" id="IPR015955">
    <property type="entry name" value="Lactate_DH/Glyco_Ohase_4_C"/>
</dbReference>
<comment type="similarity">
    <text evidence="6">Belongs to the LDH/MDH superfamily.</text>
</comment>
<dbReference type="Pfam" id="PF02866">
    <property type="entry name" value="Ldh_1_C"/>
    <property type="match status" value="1"/>
</dbReference>
<dbReference type="PIRSF" id="PIRSF000102">
    <property type="entry name" value="Lac_mal_DH"/>
    <property type="match status" value="1"/>
</dbReference>
<feature type="binding site" evidence="5">
    <location>
        <position position="32"/>
    </location>
    <ligand>
        <name>NAD(+)</name>
        <dbReference type="ChEBI" id="CHEBI:57540"/>
    </ligand>
</feature>
<dbReference type="STRING" id="280332.CQ12_00475"/>
<evidence type="ECO:0000256" key="6">
    <source>
        <dbReference type="RuleBase" id="RU003369"/>
    </source>
</evidence>
<feature type="domain" description="Lactate/malate dehydrogenase N-terminal" evidence="7">
    <location>
        <begin position="1"/>
        <end position="139"/>
    </location>
</feature>
<dbReference type="SUPFAM" id="SSF56327">
    <property type="entry name" value="LDH C-terminal domain-like"/>
    <property type="match status" value="1"/>
</dbReference>
<dbReference type="InterPro" id="IPR022383">
    <property type="entry name" value="Lactate/malate_DH_C"/>
</dbReference>
<feature type="binding site" evidence="5">
    <location>
        <begin position="7"/>
        <end position="12"/>
    </location>
    <ligand>
        <name>NAD(+)</name>
        <dbReference type="ChEBI" id="CHEBI:57540"/>
    </ligand>
</feature>
<dbReference type="GO" id="GO:0004459">
    <property type="term" value="F:L-lactate dehydrogenase (NAD+) activity"/>
    <property type="evidence" value="ECO:0007669"/>
    <property type="project" value="TreeGrafter"/>
</dbReference>
<dbReference type="InterPro" id="IPR036291">
    <property type="entry name" value="NAD(P)-bd_dom_sf"/>
</dbReference>
<gene>
    <name evidence="9" type="ORF">CQ12_00475</name>
</gene>
<evidence type="ECO:0000256" key="4">
    <source>
        <dbReference type="PIRSR" id="PIRSR000102-1"/>
    </source>
</evidence>
<reference evidence="9 10" key="1">
    <citation type="submission" date="2014-03" db="EMBL/GenBank/DDBJ databases">
        <title>Bradyrhizobium valentinum sp. nov., isolated from effective nodules of Lupinus mariae-josephae, a lupine endemic of basic-lime soils in Eastern Spain.</title>
        <authorList>
            <person name="Duran D."/>
            <person name="Rey L."/>
            <person name="Navarro A."/>
            <person name="Busquets A."/>
            <person name="Imperial J."/>
            <person name="Ruiz-Argueso T."/>
        </authorList>
    </citation>
    <scope>NUCLEOTIDE SEQUENCE [LARGE SCALE GENOMIC DNA]</scope>
    <source>
        <strain evidence="9 10">PAC68</strain>
    </source>
</reference>
<organism evidence="9 10">
    <name type="scientific">Bradyrhizobium jicamae</name>
    <dbReference type="NCBI Taxonomy" id="280332"/>
    <lineage>
        <taxon>Bacteria</taxon>
        <taxon>Pseudomonadati</taxon>
        <taxon>Pseudomonadota</taxon>
        <taxon>Alphaproteobacteria</taxon>
        <taxon>Hyphomicrobiales</taxon>
        <taxon>Nitrobacteraceae</taxon>
        <taxon>Bradyrhizobium</taxon>
    </lineage>
</organism>